<organism evidence="3">
    <name type="scientific">Alsobacter sp. KACC 23698</name>
    <dbReference type="NCBI Taxonomy" id="3149229"/>
    <lineage>
        <taxon>Bacteria</taxon>
        <taxon>Pseudomonadati</taxon>
        <taxon>Pseudomonadota</taxon>
        <taxon>Alphaproteobacteria</taxon>
        <taxon>Hyphomicrobiales</taxon>
        <taxon>Alsobacteraceae</taxon>
        <taxon>Alsobacter</taxon>
    </lineage>
</organism>
<name>A0AAU7JJI6_9HYPH</name>
<dbReference type="EMBL" id="CP157484">
    <property type="protein sequence ID" value="XBO40561.1"/>
    <property type="molecule type" value="Genomic_DNA"/>
</dbReference>
<keyword evidence="2" id="KW-0812">Transmembrane</keyword>
<sequence length="108" mass="11036">MNHAGMKSGPGGIGAGRVLDAQLDRSRGEGVNHGSPSMDGMMKTRPSRSIPLDQIAAMAGASFACDEGAFTPHPRRQERRGDTRLGRIAHGVAAVMAAALTVAGGGRG</sequence>
<feature type="region of interest" description="Disordered" evidence="1">
    <location>
        <begin position="1"/>
        <end position="47"/>
    </location>
</feature>
<reference evidence="3" key="1">
    <citation type="submission" date="2024-05" db="EMBL/GenBank/DDBJ databases">
        <authorList>
            <person name="Kim S."/>
            <person name="Heo J."/>
            <person name="Choi H."/>
            <person name="Choi Y."/>
            <person name="Kwon S.-W."/>
            <person name="Kim Y."/>
        </authorList>
    </citation>
    <scope>NUCLEOTIDE SEQUENCE</scope>
    <source>
        <strain evidence="3">KACC 23698</strain>
    </source>
</reference>
<keyword evidence="2" id="KW-1133">Transmembrane helix</keyword>
<keyword evidence="2" id="KW-0472">Membrane</keyword>
<evidence type="ECO:0000313" key="3">
    <source>
        <dbReference type="EMBL" id="XBO40561.1"/>
    </source>
</evidence>
<gene>
    <name evidence="3" type="ORF">ABEG18_07295</name>
</gene>
<protein>
    <submittedName>
        <fullName evidence="3">Uncharacterized protein</fullName>
    </submittedName>
</protein>
<evidence type="ECO:0000256" key="2">
    <source>
        <dbReference type="SAM" id="Phobius"/>
    </source>
</evidence>
<feature type="transmembrane region" description="Helical" evidence="2">
    <location>
        <begin position="85"/>
        <end position="105"/>
    </location>
</feature>
<evidence type="ECO:0000256" key="1">
    <source>
        <dbReference type="SAM" id="MobiDB-lite"/>
    </source>
</evidence>
<accession>A0AAU7JJI6</accession>
<dbReference type="RefSeq" id="WP_406857420.1">
    <property type="nucleotide sequence ID" value="NZ_CP157484.1"/>
</dbReference>
<proteinExistence type="predicted"/>
<dbReference type="AlphaFoldDB" id="A0AAU7JJI6"/>